<evidence type="ECO:0000259" key="1">
    <source>
        <dbReference type="Pfam" id="PF13472"/>
    </source>
</evidence>
<name>A0A2R8B2M7_9RHOB</name>
<evidence type="ECO:0000313" key="2">
    <source>
        <dbReference type="EMBL" id="SPH16886.1"/>
    </source>
</evidence>
<dbReference type="Gene3D" id="3.40.50.1110">
    <property type="entry name" value="SGNH hydrolase"/>
    <property type="match status" value="1"/>
</dbReference>
<dbReference type="OrthoDB" id="7279604at2"/>
<dbReference type="InterPro" id="IPR036514">
    <property type="entry name" value="SGNH_hydro_sf"/>
</dbReference>
<protein>
    <recommendedName>
        <fullName evidence="1">SGNH hydrolase-type esterase domain-containing protein</fullName>
    </recommendedName>
</protein>
<evidence type="ECO:0000313" key="3">
    <source>
        <dbReference type="Proteomes" id="UP000244924"/>
    </source>
</evidence>
<sequence length="305" mass="33755">MSISGNCENQVAGAIAYAFAVAQAGKAELAANAFSLARQIAVSQANPAKLAARIDADTAHHKKERDDFAACFQSGRNASGEPLLIFSDSLGLPRVDQRSDGAARTYSGLLAGAEHKRRVTAICQRFFTTDNVLAVLQKDETLGRDSDVLIHVGLNDCANRMFLAKERLALGLLTPETNKRVVEFARRYRRDILRYLPSRNYVPLERFSANLSTVTEILKARGVRKLILSTIVLPPTKFWPATPGINRGFAKYNMEIMDAVHRHDLILLDVDRIMWENHSREPLMADGMHLSDLGHQLLANHVAAL</sequence>
<keyword evidence="3" id="KW-1185">Reference proteome</keyword>
<reference evidence="2 3" key="1">
    <citation type="submission" date="2018-03" db="EMBL/GenBank/DDBJ databases">
        <authorList>
            <person name="Keele B.F."/>
        </authorList>
    </citation>
    <scope>NUCLEOTIDE SEQUENCE [LARGE SCALE GENOMIC DNA]</scope>
    <source>
        <strain evidence="2 3">CECT 8626</strain>
    </source>
</reference>
<dbReference type="InterPro" id="IPR013830">
    <property type="entry name" value="SGNH_hydro"/>
</dbReference>
<dbReference type="RefSeq" id="WP_108851380.1">
    <property type="nucleotide sequence ID" value="NZ_OMOQ01000001.1"/>
</dbReference>
<dbReference type="GO" id="GO:0016788">
    <property type="term" value="F:hydrolase activity, acting on ester bonds"/>
    <property type="evidence" value="ECO:0007669"/>
    <property type="project" value="UniProtKB-ARBA"/>
</dbReference>
<dbReference type="EMBL" id="OMOQ01000001">
    <property type="protein sequence ID" value="SPH16886.1"/>
    <property type="molecule type" value="Genomic_DNA"/>
</dbReference>
<dbReference type="CDD" id="cd00229">
    <property type="entry name" value="SGNH_hydrolase"/>
    <property type="match status" value="1"/>
</dbReference>
<dbReference type="SUPFAM" id="SSF52266">
    <property type="entry name" value="SGNH hydrolase"/>
    <property type="match status" value="1"/>
</dbReference>
<dbReference type="Pfam" id="PF13472">
    <property type="entry name" value="Lipase_GDSL_2"/>
    <property type="match status" value="1"/>
</dbReference>
<dbReference type="Proteomes" id="UP000244924">
    <property type="component" value="Unassembled WGS sequence"/>
</dbReference>
<feature type="domain" description="SGNH hydrolase-type esterase" evidence="1">
    <location>
        <begin position="120"/>
        <end position="297"/>
    </location>
</feature>
<gene>
    <name evidence="2" type="ORF">DEA8626_00400</name>
</gene>
<organism evidence="2 3">
    <name type="scientific">Albidovulum aquaemixtae</name>
    <dbReference type="NCBI Taxonomy" id="1542388"/>
    <lineage>
        <taxon>Bacteria</taxon>
        <taxon>Pseudomonadati</taxon>
        <taxon>Pseudomonadota</taxon>
        <taxon>Alphaproteobacteria</taxon>
        <taxon>Rhodobacterales</taxon>
        <taxon>Paracoccaceae</taxon>
        <taxon>Albidovulum</taxon>
    </lineage>
</organism>
<proteinExistence type="predicted"/>
<accession>A0A2R8B2M7</accession>
<dbReference type="AlphaFoldDB" id="A0A2R8B2M7"/>